<organism evidence="1 2">
    <name type="scientific">Trifolium pratense</name>
    <name type="common">Red clover</name>
    <dbReference type="NCBI Taxonomy" id="57577"/>
    <lineage>
        <taxon>Eukaryota</taxon>
        <taxon>Viridiplantae</taxon>
        <taxon>Streptophyta</taxon>
        <taxon>Embryophyta</taxon>
        <taxon>Tracheophyta</taxon>
        <taxon>Spermatophyta</taxon>
        <taxon>Magnoliopsida</taxon>
        <taxon>eudicotyledons</taxon>
        <taxon>Gunneridae</taxon>
        <taxon>Pentapetalae</taxon>
        <taxon>rosids</taxon>
        <taxon>fabids</taxon>
        <taxon>Fabales</taxon>
        <taxon>Fabaceae</taxon>
        <taxon>Papilionoideae</taxon>
        <taxon>50 kb inversion clade</taxon>
        <taxon>NPAAA clade</taxon>
        <taxon>Hologalegina</taxon>
        <taxon>IRL clade</taxon>
        <taxon>Trifolieae</taxon>
        <taxon>Trifolium</taxon>
    </lineage>
</organism>
<evidence type="ECO:0000313" key="1">
    <source>
        <dbReference type="EMBL" id="CAJ2667240.1"/>
    </source>
</evidence>
<keyword evidence="2" id="KW-1185">Reference proteome</keyword>
<gene>
    <name evidence="1" type="ORF">MILVUS5_LOCUS31911</name>
</gene>
<accession>A0ACB0LF51</accession>
<dbReference type="Proteomes" id="UP001177021">
    <property type="component" value="Unassembled WGS sequence"/>
</dbReference>
<sequence length="132" mass="15548">MADLADKDMKQFNTLFNEVSPLPFKVIEKVLKDNLRPDFSKILFSIARPRPSQFKPSQRSCSPSVCSFFSALWFIQHRGGDLVYGLHSFAWLLLVLCIKDDIVKWTRKLKNHYAWFRHEHRGEGEILYMMNL</sequence>
<reference evidence="1" key="1">
    <citation type="submission" date="2023-10" db="EMBL/GenBank/DDBJ databases">
        <authorList>
            <person name="Rodriguez Cubillos JULIANA M."/>
            <person name="De Vega J."/>
        </authorList>
    </citation>
    <scope>NUCLEOTIDE SEQUENCE</scope>
</reference>
<evidence type="ECO:0000313" key="2">
    <source>
        <dbReference type="Proteomes" id="UP001177021"/>
    </source>
</evidence>
<protein>
    <submittedName>
        <fullName evidence="1">Uncharacterized protein</fullName>
    </submittedName>
</protein>
<comment type="caution">
    <text evidence="1">The sequence shown here is derived from an EMBL/GenBank/DDBJ whole genome shotgun (WGS) entry which is preliminary data.</text>
</comment>
<proteinExistence type="predicted"/>
<dbReference type="EMBL" id="CASHSV030000513">
    <property type="protein sequence ID" value="CAJ2667240.1"/>
    <property type="molecule type" value="Genomic_DNA"/>
</dbReference>
<name>A0ACB0LF51_TRIPR</name>